<evidence type="ECO:0000313" key="8">
    <source>
        <dbReference type="Proteomes" id="UP001596383"/>
    </source>
</evidence>
<dbReference type="InterPro" id="IPR009057">
    <property type="entry name" value="Homeodomain-like_sf"/>
</dbReference>
<evidence type="ECO:0000259" key="6">
    <source>
        <dbReference type="PROSITE" id="PS50977"/>
    </source>
</evidence>
<dbReference type="GO" id="GO:0003677">
    <property type="term" value="F:DNA binding"/>
    <property type="evidence" value="ECO:0007669"/>
    <property type="project" value="UniProtKB-UniRule"/>
</dbReference>
<evidence type="ECO:0000256" key="1">
    <source>
        <dbReference type="ARBA" id="ARBA00022491"/>
    </source>
</evidence>
<sequence>MGRHPETEQRIREAAFRALVEHGYADLSIKDIGEELGQNPSLIYHYFDSKDDLLLSMLDVFVEIFLEQRTEKAITDAQAELREFVRQILHPKPAQVEQVMFSPPSDIETGVSRIFVELWAHATWDADFRRKTTMVEDRLRETVTRILRAGIELEQFRPIDPELTADHVLFLLKQGIHTRTTTNRDAAVDRVQTIVDGIITDISRESYSSH</sequence>
<dbReference type="PROSITE" id="PS50977">
    <property type="entry name" value="HTH_TETR_2"/>
    <property type="match status" value="1"/>
</dbReference>
<evidence type="ECO:0000313" key="7">
    <source>
        <dbReference type="EMBL" id="MFC6766624.1"/>
    </source>
</evidence>
<feature type="domain" description="HTH tetR-type" evidence="6">
    <location>
        <begin position="5"/>
        <end position="65"/>
    </location>
</feature>
<dbReference type="EMBL" id="JBHSWV010000272">
    <property type="protein sequence ID" value="MFC6766624.1"/>
    <property type="molecule type" value="Genomic_DNA"/>
</dbReference>
<dbReference type="AlphaFoldDB" id="A0ABD5SP22"/>
<dbReference type="PANTHER" id="PTHR30055:SF234">
    <property type="entry name" value="HTH-TYPE TRANSCRIPTIONAL REGULATOR BETI"/>
    <property type="match status" value="1"/>
</dbReference>
<dbReference type="PANTHER" id="PTHR30055">
    <property type="entry name" value="HTH-TYPE TRANSCRIPTIONAL REGULATOR RUTR"/>
    <property type="match status" value="1"/>
</dbReference>
<keyword evidence="8" id="KW-1185">Reference proteome</keyword>
<dbReference type="Pfam" id="PF13977">
    <property type="entry name" value="TetR_C_6"/>
    <property type="match status" value="1"/>
</dbReference>
<keyword evidence="3 5" id="KW-0238">DNA-binding</keyword>
<dbReference type="InterPro" id="IPR001647">
    <property type="entry name" value="HTH_TetR"/>
</dbReference>
<comment type="caution">
    <text evidence="7">The sequence shown here is derived from an EMBL/GenBank/DDBJ whole genome shotgun (WGS) entry which is preliminary data.</text>
</comment>
<evidence type="ECO:0000256" key="4">
    <source>
        <dbReference type="ARBA" id="ARBA00023163"/>
    </source>
</evidence>
<dbReference type="InterPro" id="IPR050109">
    <property type="entry name" value="HTH-type_TetR-like_transc_reg"/>
</dbReference>
<gene>
    <name evidence="7" type="ORF">ACFQE6_16990</name>
</gene>
<dbReference type="Proteomes" id="UP001596383">
    <property type="component" value="Unassembled WGS sequence"/>
</dbReference>
<dbReference type="InterPro" id="IPR036271">
    <property type="entry name" value="Tet_transcr_reg_TetR-rel_C_sf"/>
</dbReference>
<keyword evidence="4" id="KW-0804">Transcription</keyword>
<dbReference type="SUPFAM" id="SSF48498">
    <property type="entry name" value="Tetracyclin repressor-like, C-terminal domain"/>
    <property type="match status" value="1"/>
</dbReference>
<keyword evidence="2" id="KW-0805">Transcription regulation</keyword>
<accession>A0ABD5SP22</accession>
<evidence type="ECO:0000256" key="5">
    <source>
        <dbReference type="PROSITE-ProRule" id="PRU00335"/>
    </source>
</evidence>
<keyword evidence="1" id="KW-0678">Repressor</keyword>
<protein>
    <submittedName>
        <fullName evidence="7">TetR/AcrR family transcriptional regulator</fullName>
    </submittedName>
</protein>
<dbReference type="RefSeq" id="WP_273739580.1">
    <property type="nucleotide sequence ID" value="NZ_JAQIVI010000272.1"/>
</dbReference>
<dbReference type="Gene3D" id="1.10.357.10">
    <property type="entry name" value="Tetracycline Repressor, domain 2"/>
    <property type="match status" value="1"/>
</dbReference>
<evidence type="ECO:0000256" key="2">
    <source>
        <dbReference type="ARBA" id="ARBA00023015"/>
    </source>
</evidence>
<dbReference type="Pfam" id="PF00440">
    <property type="entry name" value="TetR_N"/>
    <property type="match status" value="1"/>
</dbReference>
<dbReference type="SUPFAM" id="SSF46689">
    <property type="entry name" value="Homeodomain-like"/>
    <property type="match status" value="1"/>
</dbReference>
<organism evidence="7 8">
    <name type="scientific">Natrinema soli</name>
    <dbReference type="NCBI Taxonomy" id="1930624"/>
    <lineage>
        <taxon>Archaea</taxon>
        <taxon>Methanobacteriati</taxon>
        <taxon>Methanobacteriota</taxon>
        <taxon>Stenosarchaea group</taxon>
        <taxon>Halobacteria</taxon>
        <taxon>Halobacteriales</taxon>
        <taxon>Natrialbaceae</taxon>
        <taxon>Natrinema</taxon>
    </lineage>
</organism>
<proteinExistence type="predicted"/>
<evidence type="ECO:0000256" key="3">
    <source>
        <dbReference type="ARBA" id="ARBA00023125"/>
    </source>
</evidence>
<dbReference type="PRINTS" id="PR00455">
    <property type="entry name" value="HTHTETR"/>
</dbReference>
<reference evidence="7 8" key="1">
    <citation type="journal article" date="2019" name="Int. J. Syst. Evol. Microbiol.">
        <title>The Global Catalogue of Microorganisms (GCM) 10K type strain sequencing project: providing services to taxonomists for standard genome sequencing and annotation.</title>
        <authorList>
            <consortium name="The Broad Institute Genomics Platform"/>
            <consortium name="The Broad Institute Genome Sequencing Center for Infectious Disease"/>
            <person name="Wu L."/>
            <person name="Ma J."/>
        </authorList>
    </citation>
    <scope>NUCLEOTIDE SEQUENCE [LARGE SCALE GENOMIC DNA]</scope>
    <source>
        <strain evidence="7 8">LMG 29247</strain>
    </source>
</reference>
<feature type="DNA-binding region" description="H-T-H motif" evidence="5">
    <location>
        <begin position="28"/>
        <end position="47"/>
    </location>
</feature>
<dbReference type="InterPro" id="IPR039538">
    <property type="entry name" value="BetI_C"/>
</dbReference>
<name>A0ABD5SP22_9EURY</name>